<evidence type="ECO:0000313" key="3">
    <source>
        <dbReference type="Proteomes" id="UP000479710"/>
    </source>
</evidence>
<evidence type="ECO:0000256" key="1">
    <source>
        <dbReference type="SAM" id="MobiDB-lite"/>
    </source>
</evidence>
<proteinExistence type="predicted"/>
<sequence>MDTSQAAWRHATMVGLQIHTNTRSAINGVAGVAPDPPTVRLDPPVGRPDPPNGRLDLSLPPPSTSPPLSPKFASGKPGSCLDFSASCGGTAMSLGRSRPGGCSSGSMSMRREPCPQGHCIHHPRAHLDLEPALPSRPLRMLISLPDEC</sequence>
<organism evidence="2 3">
    <name type="scientific">Oryza meyeriana var. granulata</name>
    <dbReference type="NCBI Taxonomy" id="110450"/>
    <lineage>
        <taxon>Eukaryota</taxon>
        <taxon>Viridiplantae</taxon>
        <taxon>Streptophyta</taxon>
        <taxon>Embryophyta</taxon>
        <taxon>Tracheophyta</taxon>
        <taxon>Spermatophyta</taxon>
        <taxon>Magnoliopsida</taxon>
        <taxon>Liliopsida</taxon>
        <taxon>Poales</taxon>
        <taxon>Poaceae</taxon>
        <taxon>BOP clade</taxon>
        <taxon>Oryzoideae</taxon>
        <taxon>Oryzeae</taxon>
        <taxon>Oryzinae</taxon>
        <taxon>Oryza</taxon>
        <taxon>Oryza meyeriana</taxon>
    </lineage>
</organism>
<feature type="compositionally biased region" description="Pro residues" evidence="1">
    <location>
        <begin position="59"/>
        <end position="69"/>
    </location>
</feature>
<name>A0A6G1F154_9ORYZ</name>
<dbReference type="AlphaFoldDB" id="A0A6G1F154"/>
<keyword evidence="3" id="KW-1185">Reference proteome</keyword>
<accession>A0A6G1F154</accession>
<dbReference type="Proteomes" id="UP000479710">
    <property type="component" value="Unassembled WGS sequence"/>
</dbReference>
<evidence type="ECO:0000313" key="2">
    <source>
        <dbReference type="EMBL" id="KAF0930552.1"/>
    </source>
</evidence>
<reference evidence="2 3" key="1">
    <citation type="submission" date="2019-11" db="EMBL/GenBank/DDBJ databases">
        <title>Whole genome sequence of Oryza granulata.</title>
        <authorList>
            <person name="Li W."/>
        </authorList>
    </citation>
    <scope>NUCLEOTIDE SEQUENCE [LARGE SCALE GENOMIC DNA]</scope>
    <source>
        <strain evidence="3">cv. Menghai</strain>
        <tissue evidence="2">Leaf</tissue>
    </source>
</reference>
<comment type="caution">
    <text evidence="2">The sequence shown here is derived from an EMBL/GenBank/DDBJ whole genome shotgun (WGS) entry which is preliminary data.</text>
</comment>
<gene>
    <name evidence="2" type="ORF">E2562_033319</name>
</gene>
<feature type="region of interest" description="Disordered" evidence="1">
    <location>
        <begin position="27"/>
        <end position="75"/>
    </location>
</feature>
<protein>
    <submittedName>
        <fullName evidence="2">Uncharacterized protein</fullName>
    </submittedName>
</protein>
<dbReference type="EMBL" id="SPHZ02000002">
    <property type="protein sequence ID" value="KAF0930552.1"/>
    <property type="molecule type" value="Genomic_DNA"/>
</dbReference>